<dbReference type="GO" id="GO:0016788">
    <property type="term" value="F:hydrolase activity, acting on ester bonds"/>
    <property type="evidence" value="ECO:0007669"/>
    <property type="project" value="UniProtKB-ARBA"/>
</dbReference>
<reference evidence="2 3" key="1">
    <citation type="submission" date="2019-05" db="EMBL/GenBank/DDBJ databases">
        <title>Algicella ahnfeltiae gen. nov., sp. nov., a novel marine bacterium of the family Flavobacteriaceae isolated from a red alga.</title>
        <authorList>
            <person name="Nedashkovskaya O.I."/>
            <person name="Kukhlevskiy A.D."/>
            <person name="Kim S.-G."/>
            <person name="Zhukova N.V."/>
            <person name="Mikhailov V.V."/>
        </authorList>
    </citation>
    <scope>NUCLEOTIDE SEQUENCE [LARGE SCALE GENOMIC DNA]</scope>
    <source>
        <strain evidence="2 3">10Alg115</strain>
    </source>
</reference>
<dbReference type="EMBL" id="CP040749">
    <property type="protein sequence ID" value="QCX40523.1"/>
    <property type="molecule type" value="Genomic_DNA"/>
</dbReference>
<keyword evidence="3" id="KW-1185">Reference proteome</keyword>
<dbReference type="InterPro" id="IPR036514">
    <property type="entry name" value="SGNH_hydro_sf"/>
</dbReference>
<evidence type="ECO:0000313" key="3">
    <source>
        <dbReference type="Proteomes" id="UP000306229"/>
    </source>
</evidence>
<dbReference type="Proteomes" id="UP000306229">
    <property type="component" value="Chromosome"/>
</dbReference>
<dbReference type="SUPFAM" id="SSF52266">
    <property type="entry name" value="SGNH hydrolase"/>
    <property type="match status" value="1"/>
</dbReference>
<feature type="domain" description="GSCFA" evidence="1">
    <location>
        <begin position="22"/>
        <end position="254"/>
    </location>
</feature>
<dbReference type="Gene3D" id="3.40.50.1110">
    <property type="entry name" value="SGNH hydrolase"/>
    <property type="match status" value="1"/>
</dbReference>
<dbReference type="OrthoDB" id="9807687at2"/>
<dbReference type="KEGG" id="fbe:FF125_19505"/>
<dbReference type="Pfam" id="PF08885">
    <property type="entry name" value="GSCFA"/>
    <property type="match status" value="1"/>
</dbReference>
<dbReference type="AlphaFoldDB" id="A0A5B7TYN5"/>
<evidence type="ECO:0000259" key="1">
    <source>
        <dbReference type="Pfam" id="PF08885"/>
    </source>
</evidence>
<gene>
    <name evidence="2" type="ORF">FF125_19505</name>
</gene>
<sequence length="312" mass="36132">MKLKTEIPIKKQRNPITYDSNIILIGSCFSDNIGEQLNYYKFNTSVNPNGILFNPVSIENTIKDAVNKREYTKDDLVFHDGLWHSFKHHSKFSEPAPDVSKKNKNVFDFYEALKSATHIFITLGTAWAYRHLESNTIVANCHKIPQVAFKKELLTVAEIEKSLVSLLEQVKTVNIKASVTFTVSPVRHLKDGFIENQQSKAHLLTAIHNVINSNNVAYFPAYEIMMDDLRDYRFYKQDMVHPNKLAINYIWEKFTDSFMSEDTIKIMSKVNQLQKDLAHRPIHPQSESHQKFLDATSKKLKSFKENHPKIIF</sequence>
<evidence type="ECO:0000313" key="2">
    <source>
        <dbReference type="EMBL" id="QCX40523.1"/>
    </source>
</evidence>
<dbReference type="InterPro" id="IPR014982">
    <property type="entry name" value="GSCFA"/>
</dbReference>
<proteinExistence type="predicted"/>
<organism evidence="2 3">
    <name type="scientific">Aureibaculum algae</name>
    <dbReference type="NCBI Taxonomy" id="2584122"/>
    <lineage>
        <taxon>Bacteria</taxon>
        <taxon>Pseudomonadati</taxon>
        <taxon>Bacteroidota</taxon>
        <taxon>Flavobacteriia</taxon>
        <taxon>Flavobacteriales</taxon>
        <taxon>Flavobacteriaceae</taxon>
        <taxon>Aureibaculum</taxon>
    </lineage>
</organism>
<protein>
    <submittedName>
        <fullName evidence="2">GSCFA domain-containing protein</fullName>
    </submittedName>
</protein>
<dbReference type="RefSeq" id="WP_138951604.1">
    <property type="nucleotide sequence ID" value="NZ_CP040749.1"/>
</dbReference>
<name>A0A5B7TYN5_9FLAO</name>
<accession>A0A5B7TYN5</accession>